<dbReference type="VEuPathDB" id="TrichDB:TVAG_474700"/>
<reference evidence="1" key="1">
    <citation type="submission" date="2006-10" db="EMBL/GenBank/DDBJ databases">
        <authorList>
            <person name="Amadeo P."/>
            <person name="Zhao Q."/>
            <person name="Wortman J."/>
            <person name="Fraser-Liggett C."/>
            <person name="Carlton J."/>
        </authorList>
    </citation>
    <scope>NUCLEOTIDE SEQUENCE</scope>
    <source>
        <strain evidence="1">G3</strain>
    </source>
</reference>
<name>A2ERM0_TRIV3</name>
<dbReference type="OrthoDB" id="10584848at2759"/>
<accession>A2ERM0</accession>
<sequence>MTQIEPIPIGTGTEVHYRGEHEYLLLTNSNHEAFSLREKTPKGKELLVISMY</sequence>
<proteinExistence type="predicted"/>
<dbReference type="AlphaFoldDB" id="A2ERM0"/>
<dbReference type="RefSeq" id="XP_001316895.1">
    <property type="nucleotide sequence ID" value="XM_001316860.1"/>
</dbReference>
<evidence type="ECO:0000313" key="1">
    <source>
        <dbReference type="EMBL" id="EAY04672.1"/>
    </source>
</evidence>
<dbReference type="VEuPathDB" id="TrichDB:TVAGG3_0345140"/>
<protein>
    <submittedName>
        <fullName evidence="1">Uncharacterized protein</fullName>
    </submittedName>
</protein>
<dbReference type="KEGG" id="tva:4762566"/>
<dbReference type="EMBL" id="DS113468">
    <property type="protein sequence ID" value="EAY04672.1"/>
    <property type="molecule type" value="Genomic_DNA"/>
</dbReference>
<gene>
    <name evidence="1" type="ORF">TVAG_474700</name>
</gene>
<dbReference type="Proteomes" id="UP000001542">
    <property type="component" value="Unassembled WGS sequence"/>
</dbReference>
<dbReference type="InParanoid" id="A2ERM0"/>
<reference evidence="1" key="2">
    <citation type="journal article" date="2007" name="Science">
        <title>Draft genome sequence of the sexually transmitted pathogen Trichomonas vaginalis.</title>
        <authorList>
            <person name="Carlton J.M."/>
            <person name="Hirt R.P."/>
            <person name="Silva J.C."/>
            <person name="Delcher A.L."/>
            <person name="Schatz M."/>
            <person name="Zhao Q."/>
            <person name="Wortman J.R."/>
            <person name="Bidwell S.L."/>
            <person name="Alsmark U.C.M."/>
            <person name="Besteiro S."/>
            <person name="Sicheritz-Ponten T."/>
            <person name="Noel C.J."/>
            <person name="Dacks J.B."/>
            <person name="Foster P.G."/>
            <person name="Simillion C."/>
            <person name="Van de Peer Y."/>
            <person name="Miranda-Saavedra D."/>
            <person name="Barton G.J."/>
            <person name="Westrop G.D."/>
            <person name="Mueller S."/>
            <person name="Dessi D."/>
            <person name="Fiori P.L."/>
            <person name="Ren Q."/>
            <person name="Paulsen I."/>
            <person name="Zhang H."/>
            <person name="Bastida-Corcuera F.D."/>
            <person name="Simoes-Barbosa A."/>
            <person name="Brown M.T."/>
            <person name="Hayes R.D."/>
            <person name="Mukherjee M."/>
            <person name="Okumura C.Y."/>
            <person name="Schneider R."/>
            <person name="Smith A.J."/>
            <person name="Vanacova S."/>
            <person name="Villalvazo M."/>
            <person name="Haas B.J."/>
            <person name="Pertea M."/>
            <person name="Feldblyum T.V."/>
            <person name="Utterback T.R."/>
            <person name="Shu C.L."/>
            <person name="Osoegawa K."/>
            <person name="de Jong P.J."/>
            <person name="Hrdy I."/>
            <person name="Horvathova L."/>
            <person name="Zubacova Z."/>
            <person name="Dolezal P."/>
            <person name="Malik S.B."/>
            <person name="Logsdon J.M. Jr."/>
            <person name="Henze K."/>
            <person name="Gupta A."/>
            <person name="Wang C.C."/>
            <person name="Dunne R.L."/>
            <person name="Upcroft J.A."/>
            <person name="Upcroft P."/>
            <person name="White O."/>
            <person name="Salzberg S.L."/>
            <person name="Tang P."/>
            <person name="Chiu C.-H."/>
            <person name="Lee Y.-S."/>
            <person name="Embley T.M."/>
            <person name="Coombs G.H."/>
            <person name="Mottram J.C."/>
            <person name="Tachezy J."/>
            <person name="Fraser-Liggett C.M."/>
            <person name="Johnson P.J."/>
        </authorList>
    </citation>
    <scope>NUCLEOTIDE SEQUENCE [LARGE SCALE GENOMIC DNA]</scope>
    <source>
        <strain evidence="1">G3</strain>
    </source>
</reference>
<organism evidence="1 2">
    <name type="scientific">Trichomonas vaginalis (strain ATCC PRA-98 / G3)</name>
    <dbReference type="NCBI Taxonomy" id="412133"/>
    <lineage>
        <taxon>Eukaryota</taxon>
        <taxon>Metamonada</taxon>
        <taxon>Parabasalia</taxon>
        <taxon>Trichomonadida</taxon>
        <taxon>Trichomonadidae</taxon>
        <taxon>Trichomonas</taxon>
    </lineage>
</organism>
<keyword evidence="2" id="KW-1185">Reference proteome</keyword>
<evidence type="ECO:0000313" key="2">
    <source>
        <dbReference type="Proteomes" id="UP000001542"/>
    </source>
</evidence>